<evidence type="ECO:0000256" key="6">
    <source>
        <dbReference type="ARBA" id="ARBA00023136"/>
    </source>
</evidence>
<keyword evidence="4" id="KW-0256">Endoplasmic reticulum</keyword>
<dbReference type="InterPro" id="IPR000326">
    <property type="entry name" value="PAP2/HPO"/>
</dbReference>
<dbReference type="SUPFAM" id="SSF48317">
    <property type="entry name" value="Acid phosphatase/Vanadium-dependent haloperoxidase"/>
    <property type="match status" value="1"/>
</dbReference>
<keyword evidence="3" id="KW-0378">Hydrolase</keyword>
<evidence type="ECO:0000256" key="9">
    <source>
        <dbReference type="SAM" id="Phobius"/>
    </source>
</evidence>
<comment type="subcellular location">
    <subcellularLocation>
        <location evidence="1">Endoplasmic reticulum membrane</location>
        <topology evidence="1">Multi-pass membrane protein</topology>
    </subcellularLocation>
</comment>
<feature type="transmembrane region" description="Helical" evidence="9">
    <location>
        <begin position="230"/>
        <end position="248"/>
    </location>
</feature>
<accession>A0A286ULA0</accession>
<dbReference type="Gene3D" id="1.20.144.10">
    <property type="entry name" value="Phosphatidic acid phosphatase type 2/haloperoxidase"/>
    <property type="match status" value="1"/>
</dbReference>
<comment type="similarity">
    <text evidence="7">Belongs to the type 2 lipid phosphate phosphatase family.</text>
</comment>
<proteinExistence type="inferred from homology"/>
<feature type="region of interest" description="Disordered" evidence="8">
    <location>
        <begin position="426"/>
        <end position="448"/>
    </location>
</feature>
<keyword evidence="2 9" id="KW-0812">Transmembrane</keyword>
<dbReference type="InterPro" id="IPR036938">
    <property type="entry name" value="PAP2/HPO_sf"/>
</dbReference>
<dbReference type="Proteomes" id="UP000217199">
    <property type="component" value="Unassembled WGS sequence"/>
</dbReference>
<dbReference type="PANTHER" id="PTHR14969">
    <property type="entry name" value="SPHINGOSINE-1-PHOSPHATE PHOSPHOHYDROLASE"/>
    <property type="match status" value="1"/>
</dbReference>
<feature type="transmembrane region" description="Helical" evidence="9">
    <location>
        <begin position="162"/>
        <end position="181"/>
    </location>
</feature>
<feature type="transmembrane region" description="Helical" evidence="9">
    <location>
        <begin position="63"/>
        <end position="81"/>
    </location>
</feature>
<evidence type="ECO:0000313" key="11">
    <source>
        <dbReference type="EMBL" id="PAV20381.1"/>
    </source>
</evidence>
<dbReference type="EMBL" id="NBII01000003">
    <property type="protein sequence ID" value="PAV20381.1"/>
    <property type="molecule type" value="Genomic_DNA"/>
</dbReference>
<evidence type="ECO:0000256" key="7">
    <source>
        <dbReference type="ARBA" id="ARBA00038324"/>
    </source>
</evidence>
<dbReference type="CDD" id="cd03388">
    <property type="entry name" value="PAP2_SPPase1"/>
    <property type="match status" value="1"/>
</dbReference>
<keyword evidence="12" id="KW-1185">Reference proteome</keyword>
<dbReference type="STRING" id="2282107.A0A286ULA0"/>
<evidence type="ECO:0000256" key="8">
    <source>
        <dbReference type="SAM" id="MobiDB-lite"/>
    </source>
</evidence>
<reference evidence="11 12" key="1">
    <citation type="journal article" date="2017" name="Mol. Ecol.">
        <title>Comparative and population genomic landscape of Phellinus noxius: A hypervariable fungus causing root rot in trees.</title>
        <authorList>
            <person name="Chung C.L."/>
            <person name="Lee T.J."/>
            <person name="Akiba M."/>
            <person name="Lee H.H."/>
            <person name="Kuo T.H."/>
            <person name="Liu D."/>
            <person name="Ke H.M."/>
            <person name="Yokoi T."/>
            <person name="Roa M.B."/>
            <person name="Lu M.J."/>
            <person name="Chang Y.Y."/>
            <person name="Ann P.J."/>
            <person name="Tsai J.N."/>
            <person name="Chen C.Y."/>
            <person name="Tzean S.S."/>
            <person name="Ota Y."/>
            <person name="Hattori T."/>
            <person name="Sahashi N."/>
            <person name="Liou R.F."/>
            <person name="Kikuchi T."/>
            <person name="Tsai I.J."/>
        </authorList>
    </citation>
    <scope>NUCLEOTIDE SEQUENCE [LARGE SCALE GENOMIC DNA]</scope>
    <source>
        <strain evidence="11 12">FFPRI411160</strain>
    </source>
</reference>
<dbReference type="FunCoup" id="A0A286ULA0">
    <property type="interactions" value="287"/>
</dbReference>
<dbReference type="AlphaFoldDB" id="A0A286ULA0"/>
<evidence type="ECO:0000256" key="3">
    <source>
        <dbReference type="ARBA" id="ARBA00022801"/>
    </source>
</evidence>
<evidence type="ECO:0000256" key="4">
    <source>
        <dbReference type="ARBA" id="ARBA00022824"/>
    </source>
</evidence>
<comment type="caution">
    <text evidence="11">The sequence shown here is derived from an EMBL/GenBank/DDBJ whole genome shotgun (WGS) entry which is preliminary data.</text>
</comment>
<evidence type="ECO:0000256" key="1">
    <source>
        <dbReference type="ARBA" id="ARBA00004477"/>
    </source>
</evidence>
<feature type="transmembrane region" description="Helical" evidence="9">
    <location>
        <begin position="312"/>
        <end position="336"/>
    </location>
</feature>
<evidence type="ECO:0000313" key="12">
    <source>
        <dbReference type="Proteomes" id="UP000217199"/>
    </source>
</evidence>
<dbReference type="SMART" id="SM00014">
    <property type="entry name" value="acidPPc"/>
    <property type="match status" value="1"/>
</dbReference>
<sequence length="499" mass="55660">MLDAQAVGTGPDEFYARTLPPWRAAIRRFAMRNLEWESQCIGRMQRAIRTPWLDSFFVNTSSLGTHTFFMIALPALFFFGYPKIGRGLVFILAMGVYCSSFIKDLFCSPRPYEPTVTRLTIGSHHLEYGFPSTHSTNSVSMALYVYSLVHQQYFESDAMSTLSYAITCVCLAFYTFSIVFGRLYTGMHSFTDCAVGVTLGSSIWAAHHIWWAPVESWLAGASTSSPHPSWVGPLIIIVLCGMMVHWHPQPAEDCPCFEDAIAFVSVVAGVLLAHWASIRVNFDDASLVSRMAGTALPFLSSSPIAHPWDAAALWWATAILKLTSGIAIIFIWRLAVKFALHSLLPRFSGTGLPKRRFYLPATEYDGAVPEENGLHPVPSVIDLSEMLQSHERKNYYIPDNELGDIKYRKSRGRRSTDLRVQVLKDSKSDLDQTTSSQNEEKDDVTDDSVEGVKHYDADVLTKVIVYAGIGVISSGPIPIMFDVHVRTNNGDSFFCKSFI</sequence>
<evidence type="ECO:0000256" key="5">
    <source>
        <dbReference type="ARBA" id="ARBA00022989"/>
    </source>
</evidence>
<gene>
    <name evidence="11" type="ORF">PNOK_0300800</name>
</gene>
<dbReference type="PANTHER" id="PTHR14969:SF28">
    <property type="entry name" value="DIHYDROSPHINGOSINE 1-PHOSPHATE PHOSPHATASE LCB3-RELATED"/>
    <property type="match status" value="1"/>
</dbReference>
<evidence type="ECO:0000256" key="2">
    <source>
        <dbReference type="ARBA" id="ARBA00022692"/>
    </source>
</evidence>
<dbReference type="InParanoid" id="A0A286ULA0"/>
<dbReference type="GO" id="GO:0042392">
    <property type="term" value="F:sphingosine-1-phosphate phosphatase activity"/>
    <property type="evidence" value="ECO:0007669"/>
    <property type="project" value="TreeGrafter"/>
</dbReference>
<protein>
    <submittedName>
        <fullName evidence="11">Sphingosine-1-phosphate phosphatase</fullName>
    </submittedName>
</protein>
<organism evidence="11 12">
    <name type="scientific">Pyrrhoderma noxium</name>
    <dbReference type="NCBI Taxonomy" id="2282107"/>
    <lineage>
        <taxon>Eukaryota</taxon>
        <taxon>Fungi</taxon>
        <taxon>Dikarya</taxon>
        <taxon>Basidiomycota</taxon>
        <taxon>Agaricomycotina</taxon>
        <taxon>Agaricomycetes</taxon>
        <taxon>Hymenochaetales</taxon>
        <taxon>Hymenochaetaceae</taxon>
        <taxon>Pyrrhoderma</taxon>
    </lineage>
</organism>
<name>A0A286ULA0_9AGAM</name>
<dbReference type="Pfam" id="PF01569">
    <property type="entry name" value="PAP2"/>
    <property type="match status" value="1"/>
</dbReference>
<dbReference type="GO" id="GO:0005789">
    <property type="term" value="C:endoplasmic reticulum membrane"/>
    <property type="evidence" value="ECO:0007669"/>
    <property type="project" value="UniProtKB-SubCell"/>
</dbReference>
<keyword evidence="5 9" id="KW-1133">Transmembrane helix</keyword>
<feature type="transmembrane region" description="Helical" evidence="9">
    <location>
        <begin position="260"/>
        <end position="278"/>
    </location>
</feature>
<dbReference type="OrthoDB" id="301434at2759"/>
<feature type="domain" description="Phosphatidic acid phosphatase type 2/haloperoxidase" evidence="10">
    <location>
        <begin position="85"/>
        <end position="208"/>
    </location>
</feature>
<keyword evidence="6 9" id="KW-0472">Membrane</keyword>
<feature type="transmembrane region" description="Helical" evidence="9">
    <location>
        <begin position="193"/>
        <end position="210"/>
    </location>
</feature>
<evidence type="ECO:0000259" key="10">
    <source>
        <dbReference type="SMART" id="SM00014"/>
    </source>
</evidence>